<comment type="caution">
    <text evidence="2">The sequence shown here is derived from an EMBL/GenBank/DDBJ whole genome shotgun (WGS) entry which is preliminary data.</text>
</comment>
<organism evidence="2">
    <name type="scientific">marine sediment metagenome</name>
    <dbReference type="NCBI Taxonomy" id="412755"/>
    <lineage>
        <taxon>unclassified sequences</taxon>
        <taxon>metagenomes</taxon>
        <taxon>ecological metagenomes</taxon>
    </lineage>
</organism>
<protein>
    <recommendedName>
        <fullName evidence="1">Rhodanese domain-containing protein</fullName>
    </recommendedName>
</protein>
<reference evidence="2" key="1">
    <citation type="journal article" date="2014" name="Front. Microbiol.">
        <title>High frequency of phylogenetically diverse reductive dehalogenase-homologous genes in deep subseafloor sedimentary metagenomes.</title>
        <authorList>
            <person name="Kawai M."/>
            <person name="Futagami T."/>
            <person name="Toyoda A."/>
            <person name="Takaki Y."/>
            <person name="Nishi S."/>
            <person name="Hori S."/>
            <person name="Arai W."/>
            <person name="Tsubouchi T."/>
            <person name="Morono Y."/>
            <person name="Uchiyama I."/>
            <person name="Ito T."/>
            <person name="Fujiyama A."/>
            <person name="Inagaki F."/>
            <person name="Takami H."/>
        </authorList>
    </citation>
    <scope>NUCLEOTIDE SEQUENCE</scope>
    <source>
        <strain evidence="2">Expedition CK06-06</strain>
    </source>
</reference>
<dbReference type="InterPro" id="IPR001763">
    <property type="entry name" value="Rhodanese-like_dom"/>
</dbReference>
<feature type="non-terminal residue" evidence="2">
    <location>
        <position position="1"/>
    </location>
</feature>
<dbReference type="EMBL" id="BARS01053089">
    <property type="protein sequence ID" value="GAG48591.1"/>
    <property type="molecule type" value="Genomic_DNA"/>
</dbReference>
<evidence type="ECO:0000259" key="1">
    <source>
        <dbReference type="PROSITE" id="PS50206"/>
    </source>
</evidence>
<sequence length="89" mass="9924">PELYAEGHIPGAVRCDPYEVEAYIDDVIGVTVAADKVIVYCEGGECEDSIFMCRELLEAGLGFESIYVYTGGWDEWVKQGQPVQERCIE</sequence>
<name>X0ZJX1_9ZZZZ</name>
<dbReference type="Gene3D" id="3.40.250.10">
    <property type="entry name" value="Rhodanese-like domain"/>
    <property type="match status" value="1"/>
</dbReference>
<dbReference type="SUPFAM" id="SSF52821">
    <property type="entry name" value="Rhodanese/Cell cycle control phosphatase"/>
    <property type="match status" value="1"/>
</dbReference>
<dbReference type="InterPro" id="IPR036873">
    <property type="entry name" value="Rhodanese-like_dom_sf"/>
</dbReference>
<feature type="domain" description="Rhodanese" evidence="1">
    <location>
        <begin position="1"/>
        <end position="85"/>
    </location>
</feature>
<dbReference type="CDD" id="cd00158">
    <property type="entry name" value="RHOD"/>
    <property type="match status" value="1"/>
</dbReference>
<dbReference type="PROSITE" id="PS50206">
    <property type="entry name" value="RHODANESE_3"/>
    <property type="match status" value="1"/>
</dbReference>
<dbReference type="Pfam" id="PF00581">
    <property type="entry name" value="Rhodanese"/>
    <property type="match status" value="1"/>
</dbReference>
<proteinExistence type="predicted"/>
<accession>X0ZJX1</accession>
<evidence type="ECO:0000313" key="2">
    <source>
        <dbReference type="EMBL" id="GAG48591.1"/>
    </source>
</evidence>
<dbReference type="AlphaFoldDB" id="X0ZJX1"/>
<gene>
    <name evidence="2" type="ORF">S01H1_78837</name>
</gene>